<dbReference type="AlphaFoldDB" id="A0A916ZGW4"/>
<evidence type="ECO:0000256" key="2">
    <source>
        <dbReference type="SAM" id="MobiDB-lite"/>
    </source>
</evidence>
<dbReference type="Proteomes" id="UP000612456">
    <property type="component" value="Unassembled WGS sequence"/>
</dbReference>
<sequence>MKPTSTIDEAQWQQLIINTAQCFDDITIKRGFQYFKQQRVQDFNRSDDSLIRAVVAGVEEYLVEIDLRSLRASTCDCPVQGSCKHMVAVLLEYAERSNRPVQPLVNAKSMAQSGQPPKASSPAAAASRASAEARKQEAQNKAKLEEQARQIPDTPVLEWYKLFALCTAPLDHTTYDHSYVQTALRSIGGIKPPLSPLLDRLFNLHALLFVLNQVTRERQNQWTPYFRGFHTYTAIDDLKAAISSSLEEELALDNDPDPWGRIAETLALLRDAMVSQPYKLHHHFEYYDRMWRSWLLPNMDDPGTMVEEELQQLQPDGNKPGTALSRVPQMLARSRMFYFLGRDPEAWALLKEAADETDVLASDLFAYLDELQRSGQWQRLADWLAETGPLLNSFEYAVQTAYQNYWNAVCEQLPDQESSMWQTLAGMLPYSRTVYEEKLLEHGKWQLWMDYTLSSRREPLEFRVSSLAPIEKNAPEMLLPFYHQAAERYVSQKNRDSYKAAVKLLKRLAKLYKKIKQEPRWEQFISAFAERHSRLRALQEELRKGKLIS</sequence>
<dbReference type="PROSITE" id="PS50966">
    <property type="entry name" value="ZF_SWIM"/>
    <property type="match status" value="1"/>
</dbReference>
<feature type="compositionally biased region" description="Basic and acidic residues" evidence="2">
    <location>
        <begin position="131"/>
        <end position="147"/>
    </location>
</feature>
<name>A0A916ZGW4_9BACL</name>
<evidence type="ECO:0000313" key="4">
    <source>
        <dbReference type="EMBL" id="GGD97175.1"/>
    </source>
</evidence>
<dbReference type="GO" id="GO:0008270">
    <property type="term" value="F:zinc ion binding"/>
    <property type="evidence" value="ECO:0007669"/>
    <property type="project" value="UniProtKB-KW"/>
</dbReference>
<keyword evidence="1" id="KW-0479">Metal-binding</keyword>
<dbReference type="InterPro" id="IPR007527">
    <property type="entry name" value="Znf_SWIM"/>
</dbReference>
<keyword evidence="1" id="KW-0862">Zinc</keyword>
<dbReference type="RefSeq" id="WP_188999215.1">
    <property type="nucleotide sequence ID" value="NZ_BMHP01000009.1"/>
</dbReference>
<gene>
    <name evidence="4" type="ORF">GCM10010911_64890</name>
</gene>
<keyword evidence="1" id="KW-0863">Zinc-finger</keyword>
<keyword evidence="5" id="KW-1185">Reference proteome</keyword>
<dbReference type="Pfam" id="PF04434">
    <property type="entry name" value="SWIM"/>
    <property type="match status" value="1"/>
</dbReference>
<feature type="compositionally biased region" description="Low complexity" evidence="2">
    <location>
        <begin position="111"/>
        <end position="130"/>
    </location>
</feature>
<proteinExistence type="predicted"/>
<accession>A0A916ZGW4</accession>
<feature type="region of interest" description="Disordered" evidence="2">
    <location>
        <begin position="108"/>
        <end position="147"/>
    </location>
</feature>
<organism evidence="4 5">
    <name type="scientific">Paenibacillus nasutitermitis</name>
    <dbReference type="NCBI Taxonomy" id="1652958"/>
    <lineage>
        <taxon>Bacteria</taxon>
        <taxon>Bacillati</taxon>
        <taxon>Bacillota</taxon>
        <taxon>Bacilli</taxon>
        <taxon>Bacillales</taxon>
        <taxon>Paenibacillaceae</taxon>
        <taxon>Paenibacillus</taxon>
    </lineage>
</organism>
<evidence type="ECO:0000256" key="1">
    <source>
        <dbReference type="PROSITE-ProRule" id="PRU00325"/>
    </source>
</evidence>
<reference evidence="4" key="1">
    <citation type="journal article" date="2014" name="Int. J. Syst. Evol. Microbiol.">
        <title>Complete genome sequence of Corynebacterium casei LMG S-19264T (=DSM 44701T), isolated from a smear-ripened cheese.</title>
        <authorList>
            <consortium name="US DOE Joint Genome Institute (JGI-PGF)"/>
            <person name="Walter F."/>
            <person name="Albersmeier A."/>
            <person name="Kalinowski J."/>
            <person name="Ruckert C."/>
        </authorList>
    </citation>
    <scope>NUCLEOTIDE SEQUENCE</scope>
    <source>
        <strain evidence="4">CGMCC 1.15178</strain>
    </source>
</reference>
<evidence type="ECO:0000313" key="5">
    <source>
        <dbReference type="Proteomes" id="UP000612456"/>
    </source>
</evidence>
<dbReference type="EMBL" id="BMHP01000009">
    <property type="protein sequence ID" value="GGD97175.1"/>
    <property type="molecule type" value="Genomic_DNA"/>
</dbReference>
<comment type="caution">
    <text evidence="4">The sequence shown here is derived from an EMBL/GenBank/DDBJ whole genome shotgun (WGS) entry which is preliminary data.</text>
</comment>
<reference evidence="4" key="2">
    <citation type="submission" date="2020-09" db="EMBL/GenBank/DDBJ databases">
        <authorList>
            <person name="Sun Q."/>
            <person name="Zhou Y."/>
        </authorList>
    </citation>
    <scope>NUCLEOTIDE SEQUENCE</scope>
    <source>
        <strain evidence="4">CGMCC 1.15178</strain>
    </source>
</reference>
<evidence type="ECO:0000259" key="3">
    <source>
        <dbReference type="PROSITE" id="PS50966"/>
    </source>
</evidence>
<protein>
    <recommendedName>
        <fullName evidence="3">SWIM-type domain-containing protein</fullName>
    </recommendedName>
</protein>
<feature type="domain" description="SWIM-type" evidence="3">
    <location>
        <begin position="61"/>
        <end position="94"/>
    </location>
</feature>